<organism evidence="8 9">
    <name type="scientific">Leucosporidium creatinivorum</name>
    <dbReference type="NCBI Taxonomy" id="106004"/>
    <lineage>
        <taxon>Eukaryota</taxon>
        <taxon>Fungi</taxon>
        <taxon>Dikarya</taxon>
        <taxon>Basidiomycota</taxon>
        <taxon>Pucciniomycotina</taxon>
        <taxon>Microbotryomycetes</taxon>
        <taxon>Leucosporidiales</taxon>
        <taxon>Leucosporidium</taxon>
    </lineage>
</organism>
<keyword evidence="9" id="KW-1185">Reference proteome</keyword>
<feature type="compositionally biased region" description="Basic and acidic residues" evidence="6">
    <location>
        <begin position="655"/>
        <end position="668"/>
    </location>
</feature>
<keyword evidence="5 7" id="KW-0472">Membrane</keyword>
<evidence type="ECO:0000256" key="3">
    <source>
        <dbReference type="ARBA" id="ARBA00022692"/>
    </source>
</evidence>
<feature type="transmembrane region" description="Helical" evidence="7">
    <location>
        <begin position="143"/>
        <end position="161"/>
    </location>
</feature>
<comment type="caution">
    <text evidence="8">The sequence shown here is derived from an EMBL/GenBank/DDBJ whole genome shotgun (WGS) entry which is preliminary data.</text>
</comment>
<feature type="transmembrane region" description="Helical" evidence="7">
    <location>
        <begin position="105"/>
        <end position="123"/>
    </location>
</feature>
<evidence type="ECO:0000256" key="5">
    <source>
        <dbReference type="ARBA" id="ARBA00023136"/>
    </source>
</evidence>
<keyword evidence="2" id="KW-0813">Transport</keyword>
<evidence type="ECO:0000313" key="8">
    <source>
        <dbReference type="EMBL" id="ORY91707.1"/>
    </source>
</evidence>
<evidence type="ECO:0000256" key="7">
    <source>
        <dbReference type="SAM" id="Phobius"/>
    </source>
</evidence>
<feature type="transmembrane region" description="Helical" evidence="7">
    <location>
        <begin position="181"/>
        <end position="199"/>
    </location>
</feature>
<keyword evidence="4 7" id="KW-1133">Transmembrane helix</keyword>
<evidence type="ECO:0000313" key="9">
    <source>
        <dbReference type="Proteomes" id="UP000193467"/>
    </source>
</evidence>
<dbReference type="GO" id="GO:0005886">
    <property type="term" value="C:plasma membrane"/>
    <property type="evidence" value="ECO:0007669"/>
    <property type="project" value="TreeGrafter"/>
</dbReference>
<feature type="compositionally biased region" description="Polar residues" evidence="6">
    <location>
        <begin position="553"/>
        <end position="565"/>
    </location>
</feature>
<feature type="compositionally biased region" description="Gly residues" evidence="6">
    <location>
        <begin position="688"/>
        <end position="697"/>
    </location>
</feature>
<reference evidence="8 9" key="1">
    <citation type="submission" date="2016-07" db="EMBL/GenBank/DDBJ databases">
        <title>Pervasive Adenine N6-methylation of Active Genes in Fungi.</title>
        <authorList>
            <consortium name="DOE Joint Genome Institute"/>
            <person name="Mondo S.J."/>
            <person name="Dannebaum R.O."/>
            <person name="Kuo R.C."/>
            <person name="Labutti K."/>
            <person name="Haridas S."/>
            <person name="Kuo A."/>
            <person name="Salamov A."/>
            <person name="Ahrendt S.R."/>
            <person name="Lipzen A."/>
            <person name="Sullivan W."/>
            <person name="Andreopoulos W.B."/>
            <person name="Clum A."/>
            <person name="Lindquist E."/>
            <person name="Daum C."/>
            <person name="Ramamoorthy G.K."/>
            <person name="Gryganskyi A."/>
            <person name="Culley D."/>
            <person name="Magnuson J.K."/>
            <person name="James T.Y."/>
            <person name="O'Malley M.A."/>
            <person name="Stajich J.E."/>
            <person name="Spatafora J.W."/>
            <person name="Visel A."/>
            <person name="Grigoriev I.V."/>
        </authorList>
    </citation>
    <scope>NUCLEOTIDE SEQUENCE [LARGE SCALE GENOMIC DNA]</scope>
    <source>
        <strain evidence="8 9">62-1032</strain>
    </source>
</reference>
<proteinExistence type="predicted"/>
<dbReference type="PANTHER" id="PTHR19432">
    <property type="entry name" value="SUGAR TRANSPORTER"/>
    <property type="match status" value="1"/>
</dbReference>
<feature type="region of interest" description="Disordered" evidence="6">
    <location>
        <begin position="655"/>
        <end position="729"/>
    </location>
</feature>
<dbReference type="GO" id="GO:0008506">
    <property type="term" value="F:sucrose:proton symporter activity"/>
    <property type="evidence" value="ECO:0007669"/>
    <property type="project" value="TreeGrafter"/>
</dbReference>
<sequence>MTGLSAFPSSPHGRSRWVGRAMILPTVPQSPQWLRFLVLTISMLGLQLVWSCEMAQASPYLLSLGVSKSHMAIVFLAGPLSGLIVQPVVGVLSDGCRSSLGRRRPFIIGGCIVSSFAVLLLGWSKEVAGLVAETGGAIHGRLTIALAILSVYVIDFSINVVQAMDRSLIVDVIAPHLQPAANAWASRMFGIGAVLGYWVGGLDLVYLTGGFLGGEQLKASLVLTFFTSFFLCGAHAITVVCVRERVLISREDTSPNDGSSPAMKALGDIWTTLRTLPRPIQQVLNVQFSSWIGWFPVLFFGTTWVAEIYVQTTSDWGDLASAPSDLRDAATRAGTRAMLFHSIVSLATSILLPPFIAGSGSSPSNSKPNSPYVRSSTGFGQGETLAEKIQSMLPTMPVAWLSLPLLWTISNALFATLLLGTWFATSVFGASFIVAAAGFSWAVTNWAPFAILGDLILRIGVSSPSHALHDHSPNWATTSHTALSPILEEASDYEPSLADGKTPLMTTPKAGRLATMSEQEEEEEGEWRFPNPRPEGRREGDGGGDGSIVGTPPSATSAYFDTSMGTPERATFPRSTDDEHDERYRRSPSPSPSPHNHTPRSRESSHPYEYPPNHDPYASNLSLGDHDPYSYASTSTILAHGGNTPTVLQIRHSDDTFERDGSSEEGSEKGSAVDGEGEERRESRRGSAGSGRGGYGGVEPPRITFGSGGSEEDEWEGEGEMDDGEGDGAGDQAGVILGCHNIYLVLPQFLVTALSSIIFALFAPHHSVIGSGGHPSSSIPVTPPNTTFVADRLGEFARLALRAAEDEAAAGDWDALGMIFRIGGISAAISTVVCWRMWRERERERTGRRIRGTG</sequence>
<feature type="compositionally biased region" description="Basic and acidic residues" evidence="6">
    <location>
        <begin position="575"/>
        <end position="585"/>
    </location>
</feature>
<evidence type="ECO:0000256" key="4">
    <source>
        <dbReference type="ARBA" id="ARBA00022989"/>
    </source>
</evidence>
<protein>
    <recommendedName>
        <fullName evidence="10">Major facilitator superfamily domain-containing protein</fullName>
    </recommendedName>
</protein>
<name>A0A1Y2G2X4_9BASI</name>
<feature type="compositionally biased region" description="Acidic residues" evidence="6">
    <location>
        <begin position="710"/>
        <end position="728"/>
    </location>
</feature>
<dbReference type="InterPro" id="IPR036259">
    <property type="entry name" value="MFS_trans_sf"/>
</dbReference>
<keyword evidence="3 7" id="KW-0812">Transmembrane</keyword>
<dbReference type="EMBL" id="MCGR01000002">
    <property type="protein sequence ID" value="ORY91707.1"/>
    <property type="molecule type" value="Genomic_DNA"/>
</dbReference>
<feature type="transmembrane region" description="Helical" evidence="7">
    <location>
        <begin position="219"/>
        <end position="242"/>
    </location>
</feature>
<dbReference type="AlphaFoldDB" id="A0A1Y2G2X4"/>
<dbReference type="InParanoid" id="A0A1Y2G2X4"/>
<feature type="transmembrane region" description="Helical" evidence="7">
    <location>
        <begin position="398"/>
        <end position="424"/>
    </location>
</feature>
<gene>
    <name evidence="8" type="ORF">BCR35DRAFT_349487</name>
</gene>
<dbReference type="PANTHER" id="PTHR19432:SF91">
    <property type="entry name" value="GENERAL ALPHA-GLUCOSIDE PERMEASE"/>
    <property type="match status" value="1"/>
</dbReference>
<feature type="region of interest" description="Disordered" evidence="6">
    <location>
        <begin position="513"/>
        <end position="630"/>
    </location>
</feature>
<dbReference type="FunCoup" id="A0A1Y2G2X4">
    <property type="interactions" value="54"/>
</dbReference>
<evidence type="ECO:0000256" key="6">
    <source>
        <dbReference type="SAM" id="MobiDB-lite"/>
    </source>
</evidence>
<dbReference type="Proteomes" id="UP000193467">
    <property type="component" value="Unassembled WGS sequence"/>
</dbReference>
<evidence type="ECO:0008006" key="10">
    <source>
        <dbReference type="Google" id="ProtNLM"/>
    </source>
</evidence>
<dbReference type="Gene3D" id="1.20.1250.20">
    <property type="entry name" value="MFS general substrate transporter like domains"/>
    <property type="match status" value="1"/>
</dbReference>
<comment type="subcellular location">
    <subcellularLocation>
        <location evidence="1">Membrane</location>
        <topology evidence="1">Multi-pass membrane protein</topology>
    </subcellularLocation>
</comment>
<dbReference type="OrthoDB" id="28755at2759"/>
<dbReference type="SUPFAM" id="SSF103473">
    <property type="entry name" value="MFS general substrate transporter"/>
    <property type="match status" value="1"/>
</dbReference>
<feature type="transmembrane region" description="Helical" evidence="7">
    <location>
        <begin position="430"/>
        <end position="452"/>
    </location>
</feature>
<accession>A0A1Y2G2X4</accession>
<evidence type="ECO:0000256" key="2">
    <source>
        <dbReference type="ARBA" id="ARBA00022448"/>
    </source>
</evidence>
<evidence type="ECO:0000256" key="1">
    <source>
        <dbReference type="ARBA" id="ARBA00004141"/>
    </source>
</evidence>
<feature type="transmembrane region" description="Helical" evidence="7">
    <location>
        <begin position="70"/>
        <end position="93"/>
    </location>
</feature>
<dbReference type="Pfam" id="PF13347">
    <property type="entry name" value="MFS_2"/>
    <property type="match status" value="1"/>
</dbReference>